<evidence type="ECO:0000256" key="14">
    <source>
        <dbReference type="RuleBase" id="RU000304"/>
    </source>
</evidence>
<evidence type="ECO:0000256" key="12">
    <source>
        <dbReference type="ARBA" id="ARBA00048679"/>
    </source>
</evidence>
<dbReference type="PROSITE" id="PS00107">
    <property type="entry name" value="PROTEIN_KINASE_ATP"/>
    <property type="match status" value="1"/>
</dbReference>
<dbReference type="SMART" id="SM00220">
    <property type="entry name" value="S_TKc"/>
    <property type="match status" value="1"/>
</dbReference>
<evidence type="ECO:0000256" key="9">
    <source>
        <dbReference type="ARBA" id="ARBA00023306"/>
    </source>
</evidence>
<comment type="catalytic activity">
    <reaction evidence="11">
        <text>L-threonyl-[protein] + ATP = O-phospho-L-threonyl-[protein] + ADP + H(+)</text>
        <dbReference type="Rhea" id="RHEA:46608"/>
        <dbReference type="Rhea" id="RHEA-COMP:11060"/>
        <dbReference type="Rhea" id="RHEA-COMP:11605"/>
        <dbReference type="ChEBI" id="CHEBI:15378"/>
        <dbReference type="ChEBI" id="CHEBI:30013"/>
        <dbReference type="ChEBI" id="CHEBI:30616"/>
        <dbReference type="ChEBI" id="CHEBI:61977"/>
        <dbReference type="ChEBI" id="CHEBI:456216"/>
        <dbReference type="EC" id="2.7.11.1"/>
    </reaction>
</comment>
<dbReference type="InterPro" id="IPR011009">
    <property type="entry name" value="Kinase-like_dom_sf"/>
</dbReference>
<dbReference type="PANTHER" id="PTHR11042">
    <property type="entry name" value="EUKARYOTIC TRANSLATION INITIATION FACTOR 2-ALPHA KINASE EIF2-ALPHA KINASE -RELATED"/>
    <property type="match status" value="1"/>
</dbReference>
<keyword evidence="17" id="KW-1185">Reference proteome</keyword>
<dbReference type="GO" id="GO:0004674">
    <property type="term" value="F:protein serine/threonine kinase activity"/>
    <property type="evidence" value="ECO:0007669"/>
    <property type="project" value="UniProtKB-KW"/>
</dbReference>
<name>A0A9N9SPN9_DIABA</name>
<reference evidence="16" key="1">
    <citation type="submission" date="2022-01" db="EMBL/GenBank/DDBJ databases">
        <authorList>
            <person name="King R."/>
        </authorList>
    </citation>
    <scope>NUCLEOTIDE SEQUENCE</scope>
</reference>
<evidence type="ECO:0000313" key="16">
    <source>
        <dbReference type="EMBL" id="CAG9828270.1"/>
    </source>
</evidence>
<feature type="binding site" evidence="13">
    <location>
        <position position="87"/>
    </location>
    <ligand>
        <name>ATP</name>
        <dbReference type="ChEBI" id="CHEBI:30616"/>
    </ligand>
</feature>
<dbReference type="Pfam" id="PF00069">
    <property type="entry name" value="Pkinase"/>
    <property type="match status" value="1"/>
</dbReference>
<dbReference type="GO" id="GO:0046872">
    <property type="term" value="F:metal ion binding"/>
    <property type="evidence" value="ECO:0007669"/>
    <property type="project" value="UniProtKB-KW"/>
</dbReference>
<dbReference type="PROSITE" id="PS00108">
    <property type="entry name" value="PROTEIN_KINASE_ST"/>
    <property type="match status" value="1"/>
</dbReference>
<dbReference type="Gene3D" id="1.10.510.10">
    <property type="entry name" value="Transferase(Phosphotransferase) domain 1"/>
    <property type="match status" value="1"/>
</dbReference>
<sequence>MGDNVPVEEDPFWDPVPDQENQQLVQIKAKPAFVNIPVTLDPLYDPSSDEPYINQVFTWIEKIGEGAYGYVFKATHKSENKKYAIKKLKTEGSLEDEKYNEIKTLEQVGYHPHIVRYFMGWEEKDETYLLLQLSQISLADFVKNSREVPEYVYWDVIHDMCLALKYLSNERRLIHYDVKDRNILIHGKHFKLADFGVVLDVQERQNLEEIGDYNIEIVPMEDKENIPEQGDEQDYEMAEAEVQVQGGSKNE</sequence>
<evidence type="ECO:0000256" key="4">
    <source>
        <dbReference type="ARBA" id="ARBA00022723"/>
    </source>
</evidence>
<feature type="domain" description="Protein kinase" evidence="15">
    <location>
        <begin position="57"/>
        <end position="251"/>
    </location>
</feature>
<evidence type="ECO:0000256" key="10">
    <source>
        <dbReference type="ARBA" id="ARBA00037982"/>
    </source>
</evidence>
<keyword evidence="2 14" id="KW-0723">Serine/threonine-protein kinase</keyword>
<evidence type="ECO:0000256" key="6">
    <source>
        <dbReference type="ARBA" id="ARBA00022777"/>
    </source>
</evidence>
<dbReference type="GO" id="GO:0005634">
    <property type="term" value="C:nucleus"/>
    <property type="evidence" value="ECO:0007669"/>
    <property type="project" value="TreeGrafter"/>
</dbReference>
<evidence type="ECO:0000256" key="7">
    <source>
        <dbReference type="ARBA" id="ARBA00022840"/>
    </source>
</evidence>
<gene>
    <name evidence="16" type="ORF">DIABBA_LOCUS2197</name>
</gene>
<dbReference type="InterPro" id="IPR000719">
    <property type="entry name" value="Prot_kinase_dom"/>
</dbReference>
<keyword evidence="5 13" id="KW-0547">Nucleotide-binding</keyword>
<proteinExistence type="inferred from homology"/>
<dbReference type="PROSITE" id="PS50011">
    <property type="entry name" value="PROTEIN_KINASE_DOM"/>
    <property type="match status" value="1"/>
</dbReference>
<dbReference type="GO" id="GO:0051321">
    <property type="term" value="P:meiotic cell cycle"/>
    <property type="evidence" value="ECO:0007669"/>
    <property type="project" value="TreeGrafter"/>
</dbReference>
<protein>
    <recommendedName>
        <fullName evidence="1">non-specific serine/threonine protein kinase</fullName>
        <ecNumber evidence="1">2.7.11.1</ecNumber>
    </recommendedName>
</protein>
<comment type="catalytic activity">
    <reaction evidence="12">
        <text>L-seryl-[protein] + ATP = O-phospho-L-seryl-[protein] + ADP + H(+)</text>
        <dbReference type="Rhea" id="RHEA:17989"/>
        <dbReference type="Rhea" id="RHEA-COMP:9863"/>
        <dbReference type="Rhea" id="RHEA-COMP:11604"/>
        <dbReference type="ChEBI" id="CHEBI:15378"/>
        <dbReference type="ChEBI" id="CHEBI:29999"/>
        <dbReference type="ChEBI" id="CHEBI:30616"/>
        <dbReference type="ChEBI" id="CHEBI:83421"/>
        <dbReference type="ChEBI" id="CHEBI:456216"/>
        <dbReference type="EC" id="2.7.11.1"/>
    </reaction>
</comment>
<dbReference type="GO" id="GO:0005737">
    <property type="term" value="C:cytoplasm"/>
    <property type="evidence" value="ECO:0007669"/>
    <property type="project" value="TreeGrafter"/>
</dbReference>
<evidence type="ECO:0000256" key="8">
    <source>
        <dbReference type="ARBA" id="ARBA00022842"/>
    </source>
</evidence>
<evidence type="ECO:0000313" key="17">
    <source>
        <dbReference type="Proteomes" id="UP001153709"/>
    </source>
</evidence>
<evidence type="ECO:0000259" key="15">
    <source>
        <dbReference type="PROSITE" id="PS50011"/>
    </source>
</evidence>
<evidence type="ECO:0000256" key="2">
    <source>
        <dbReference type="ARBA" id="ARBA00022527"/>
    </source>
</evidence>
<dbReference type="InterPro" id="IPR008271">
    <property type="entry name" value="Ser/Thr_kinase_AS"/>
</dbReference>
<keyword evidence="6" id="KW-0418">Kinase</keyword>
<evidence type="ECO:0000256" key="1">
    <source>
        <dbReference type="ARBA" id="ARBA00012513"/>
    </source>
</evidence>
<evidence type="ECO:0000256" key="11">
    <source>
        <dbReference type="ARBA" id="ARBA00047899"/>
    </source>
</evidence>
<dbReference type="SUPFAM" id="SSF56112">
    <property type="entry name" value="Protein kinase-like (PK-like)"/>
    <property type="match status" value="1"/>
</dbReference>
<keyword evidence="7 13" id="KW-0067">ATP-binding</keyword>
<dbReference type="PANTHER" id="PTHR11042:SF183">
    <property type="entry name" value="MEMBRANE-ASSOCIATED TYROSINE- AND THREONINE-SPECIFIC CDC2-INHIBITORY KINASE"/>
    <property type="match status" value="1"/>
</dbReference>
<dbReference type="InterPro" id="IPR017441">
    <property type="entry name" value="Protein_kinase_ATP_BS"/>
</dbReference>
<evidence type="ECO:0000256" key="5">
    <source>
        <dbReference type="ARBA" id="ARBA00022741"/>
    </source>
</evidence>
<dbReference type="EMBL" id="OU898285">
    <property type="protein sequence ID" value="CAG9828270.1"/>
    <property type="molecule type" value="Genomic_DNA"/>
</dbReference>
<keyword evidence="3" id="KW-0808">Transferase</keyword>
<keyword evidence="8" id="KW-0460">Magnesium</keyword>
<evidence type="ECO:0000256" key="3">
    <source>
        <dbReference type="ARBA" id="ARBA00022679"/>
    </source>
</evidence>
<dbReference type="GO" id="GO:0005524">
    <property type="term" value="F:ATP binding"/>
    <property type="evidence" value="ECO:0007669"/>
    <property type="project" value="UniProtKB-UniRule"/>
</dbReference>
<dbReference type="OrthoDB" id="5337378at2759"/>
<dbReference type="GO" id="GO:0110031">
    <property type="term" value="P:negative regulation of G2/MI transition of meiotic cell cycle"/>
    <property type="evidence" value="ECO:0007669"/>
    <property type="project" value="TreeGrafter"/>
</dbReference>
<keyword evidence="4" id="KW-0479">Metal-binding</keyword>
<keyword evidence="9" id="KW-0131">Cell cycle</keyword>
<evidence type="ECO:0000256" key="13">
    <source>
        <dbReference type="PROSITE-ProRule" id="PRU10141"/>
    </source>
</evidence>
<comment type="similarity">
    <text evidence="10">Belongs to the protein kinase superfamily. Ser/Thr protein kinase family. GCN2 subfamily.</text>
</comment>
<dbReference type="Proteomes" id="UP001153709">
    <property type="component" value="Chromosome 10"/>
</dbReference>
<dbReference type="Gene3D" id="3.30.200.20">
    <property type="entry name" value="Phosphorylase Kinase, domain 1"/>
    <property type="match status" value="1"/>
</dbReference>
<organism evidence="16 17">
    <name type="scientific">Diabrotica balteata</name>
    <name type="common">Banded cucumber beetle</name>
    <dbReference type="NCBI Taxonomy" id="107213"/>
    <lineage>
        <taxon>Eukaryota</taxon>
        <taxon>Metazoa</taxon>
        <taxon>Ecdysozoa</taxon>
        <taxon>Arthropoda</taxon>
        <taxon>Hexapoda</taxon>
        <taxon>Insecta</taxon>
        <taxon>Pterygota</taxon>
        <taxon>Neoptera</taxon>
        <taxon>Endopterygota</taxon>
        <taxon>Coleoptera</taxon>
        <taxon>Polyphaga</taxon>
        <taxon>Cucujiformia</taxon>
        <taxon>Chrysomeloidea</taxon>
        <taxon>Chrysomelidae</taxon>
        <taxon>Galerucinae</taxon>
        <taxon>Diabroticina</taxon>
        <taxon>Diabroticites</taxon>
        <taxon>Diabrotica</taxon>
    </lineage>
</organism>
<dbReference type="InterPro" id="IPR050339">
    <property type="entry name" value="CC_SR_Kinase"/>
</dbReference>
<accession>A0A9N9SPN9</accession>
<dbReference type="AlphaFoldDB" id="A0A9N9SPN9"/>
<dbReference type="EC" id="2.7.11.1" evidence="1"/>